<comment type="caution">
    <text evidence="4">The sequence shown here is derived from an EMBL/GenBank/DDBJ whole genome shotgun (WGS) entry which is preliminary data.</text>
</comment>
<sequence>MEPAMRSLALVLLLLLPLLCTSPCSALASVGPADWIMDKPAPGAFPVAVRGRLATIRHDAHDHPVVAIAAADLAGDLAQVTGGKAEPVTGGAYQRTEIWVGTLGRSSLIDGLVATGKVDVTELRGAWESYIIIGVPDPVPGVEQALVIIGSDRRGTAYGAYELSRATGVSPWIWWADVPPPYRPSLYVEAGTRRFGPPSVKYRGIFINDEDWGLHPWAANHFDPARGDIGPKTYEKVFGLLLRLRANLLWPAMHEVTQPFNADPANAQLADRYAIIMGSSHAEPMLRNNVGEWKDTPTAFNYATHAGPVRSYWRDRVVTNGQYENIYTLGMRGIHDSGMVGAEDLPARRALLNRIIADQRQLLSDHVSPALDRIPQVFTPYKEVLEIYRAGLDLPDDVTLVWPDDNFGYIRQFPGPRERARSGGSGVYYHLSYLGAPLSYLWLSTVPPSLIALEMGRAYDLGADRVWVANVGDIKPAETNIELFLTMGWDMPGFRATGGTTGFLTAWAGREFGRDIAPAVTDLLQHHHQLNFERKPEHLQWWLPGQKYRRSDLGIEAAQARLGRFADLERDLDTIHRQIPAKAQDAFFQLVAYPVRAASLANQRFFHAEAYERLFNADPYTARQRGQAAHKADQSLHALTRRYNEEVAGGKWRGMMAMEPADGQWRSYRLTPPVLPATGLTLPSNAPPPLHPRKPVADNAVISIEAESVATHDSAWTLIPGLGRGEGSMAAGPVTAVASSTEGPALTYTLNLPPGDWDLSLDLIPTFPVTPSGKQQLAVLVTGMSPVTLSLTRDVGDSTWAEGVLDGRIRQETGITLLGGRTHQLRLEMRDPGPVLDALVLRRRNQS</sequence>
<dbReference type="InterPro" id="IPR041437">
    <property type="entry name" value="GH115_C"/>
</dbReference>
<dbReference type="AlphaFoldDB" id="A0A255Z7F2"/>
<feature type="domain" description="Gylcosyl hydrolase 115 C-terminal" evidence="3">
    <location>
        <begin position="697"/>
        <end position="843"/>
    </location>
</feature>
<dbReference type="EMBL" id="NOXU01000015">
    <property type="protein sequence ID" value="OYQ37369.1"/>
    <property type="molecule type" value="Genomic_DNA"/>
</dbReference>
<dbReference type="Pfam" id="PF17829">
    <property type="entry name" value="GH115_C"/>
    <property type="match status" value="1"/>
</dbReference>
<evidence type="ECO:0000256" key="1">
    <source>
        <dbReference type="ARBA" id="ARBA00022801"/>
    </source>
</evidence>
<accession>A0A255Z7F2</accession>
<organism evidence="4 5">
    <name type="scientific">Niveispirillum lacus</name>
    <dbReference type="NCBI Taxonomy" id="1981099"/>
    <lineage>
        <taxon>Bacteria</taxon>
        <taxon>Pseudomonadati</taxon>
        <taxon>Pseudomonadota</taxon>
        <taxon>Alphaproteobacteria</taxon>
        <taxon>Rhodospirillales</taxon>
        <taxon>Azospirillaceae</taxon>
        <taxon>Niveispirillum</taxon>
    </lineage>
</organism>
<dbReference type="PANTHER" id="PTHR37842">
    <property type="match status" value="1"/>
</dbReference>
<name>A0A255Z7F2_9PROT</name>
<dbReference type="InterPro" id="IPR042301">
    <property type="entry name" value="GH115_sf"/>
</dbReference>
<evidence type="ECO:0000256" key="2">
    <source>
        <dbReference type="SAM" id="SignalP"/>
    </source>
</evidence>
<keyword evidence="2" id="KW-0732">Signal</keyword>
<keyword evidence="5" id="KW-1185">Reference proteome</keyword>
<dbReference type="OrthoDB" id="8727830at2"/>
<dbReference type="InterPro" id="IPR029018">
    <property type="entry name" value="Hex-like_dom2"/>
</dbReference>
<dbReference type="Gene3D" id="1.20.58.2150">
    <property type="match status" value="1"/>
</dbReference>
<dbReference type="Gene3D" id="2.60.120.1620">
    <property type="match status" value="1"/>
</dbReference>
<dbReference type="Gene3D" id="3.30.379.10">
    <property type="entry name" value="Chitobiase/beta-hexosaminidase domain 2-like"/>
    <property type="match status" value="1"/>
</dbReference>
<proteinExistence type="predicted"/>
<reference evidence="4 5" key="1">
    <citation type="submission" date="2017-07" db="EMBL/GenBank/DDBJ databases">
        <title>Niveispirillum cyanobacteriorum sp. nov., isolated from cyanobacterial aggregates in a eutrophic lake.</title>
        <authorList>
            <person name="Cai H."/>
        </authorList>
    </citation>
    <scope>NUCLEOTIDE SEQUENCE [LARGE SCALE GENOMIC DNA]</scope>
    <source>
        <strain evidence="5">TH1-14</strain>
    </source>
</reference>
<gene>
    <name evidence="4" type="ORF">CHU95_01350</name>
</gene>
<dbReference type="GO" id="GO:0016787">
    <property type="term" value="F:hydrolase activity"/>
    <property type="evidence" value="ECO:0007669"/>
    <property type="project" value="UniProtKB-KW"/>
</dbReference>
<dbReference type="GO" id="GO:0005975">
    <property type="term" value="P:carbohydrate metabolic process"/>
    <property type="evidence" value="ECO:0007669"/>
    <property type="project" value="UniProtKB-ARBA"/>
</dbReference>
<dbReference type="SUPFAM" id="SSF55545">
    <property type="entry name" value="beta-N-acetylhexosaminidase-like domain"/>
    <property type="match status" value="1"/>
</dbReference>
<evidence type="ECO:0000313" key="5">
    <source>
        <dbReference type="Proteomes" id="UP000216998"/>
    </source>
</evidence>
<keyword evidence="1" id="KW-0378">Hydrolase</keyword>
<protein>
    <recommendedName>
        <fullName evidence="3">Gylcosyl hydrolase 115 C-terminal domain-containing protein</fullName>
    </recommendedName>
</protein>
<dbReference type="Gene3D" id="3.20.20.520">
    <property type="entry name" value="Glycosyl hydrolase family 115"/>
    <property type="match status" value="1"/>
</dbReference>
<dbReference type="InterPro" id="IPR031924">
    <property type="entry name" value="GH115"/>
</dbReference>
<feature type="chain" id="PRO_5012377858" description="Gylcosyl hydrolase 115 C-terminal domain-containing protein" evidence="2">
    <location>
        <begin position="29"/>
        <end position="847"/>
    </location>
</feature>
<dbReference type="Proteomes" id="UP000216998">
    <property type="component" value="Unassembled WGS sequence"/>
</dbReference>
<evidence type="ECO:0000259" key="3">
    <source>
        <dbReference type="Pfam" id="PF17829"/>
    </source>
</evidence>
<evidence type="ECO:0000313" key="4">
    <source>
        <dbReference type="EMBL" id="OYQ37369.1"/>
    </source>
</evidence>
<dbReference type="Pfam" id="PF15979">
    <property type="entry name" value="Glyco_hydro_115"/>
    <property type="match status" value="1"/>
</dbReference>
<feature type="signal peptide" evidence="2">
    <location>
        <begin position="1"/>
        <end position="28"/>
    </location>
</feature>
<dbReference type="PANTHER" id="PTHR37842:SF2">
    <property type="entry name" value="GYLCOSYL HYDROLASE 115 C-TERMINAL DOMAIN-CONTAINING PROTEIN"/>
    <property type="match status" value="1"/>
</dbReference>